<evidence type="ECO:0000259" key="2">
    <source>
        <dbReference type="Pfam" id="PF13511"/>
    </source>
</evidence>
<protein>
    <recommendedName>
        <fullName evidence="2">DUF4124 domain-containing protein</fullName>
    </recommendedName>
</protein>
<keyword evidence="4" id="KW-1185">Reference proteome</keyword>
<organism evidence="3 4">
    <name type="scientific">Stenotrophomonas terrae</name>
    <dbReference type="NCBI Taxonomy" id="405446"/>
    <lineage>
        <taxon>Bacteria</taxon>
        <taxon>Pseudomonadati</taxon>
        <taxon>Pseudomonadota</taxon>
        <taxon>Gammaproteobacteria</taxon>
        <taxon>Lysobacterales</taxon>
        <taxon>Lysobacteraceae</taxon>
        <taxon>Stenotrophomonas</taxon>
    </lineage>
</organism>
<dbReference type="Pfam" id="PF13511">
    <property type="entry name" value="DUF4124"/>
    <property type="match status" value="1"/>
</dbReference>
<dbReference type="Proteomes" id="UP000051863">
    <property type="component" value="Unassembled WGS sequence"/>
</dbReference>
<reference evidence="3 4" key="1">
    <citation type="submission" date="2015-05" db="EMBL/GenBank/DDBJ databases">
        <title>Genome sequencing and analysis of members of genus Stenotrophomonas.</title>
        <authorList>
            <person name="Patil P.P."/>
            <person name="Midha S."/>
            <person name="Patil P.B."/>
        </authorList>
    </citation>
    <scope>NUCLEOTIDE SEQUENCE [LARGE SCALE GENOMIC DNA]</scope>
    <source>
        <strain evidence="3 4">DSM 18941</strain>
    </source>
</reference>
<gene>
    <name evidence="3" type="ORF">ABB27_14890</name>
</gene>
<comment type="caution">
    <text evidence="3">The sequence shown here is derived from an EMBL/GenBank/DDBJ whole genome shotgun (WGS) entry which is preliminary data.</text>
</comment>
<feature type="domain" description="DUF4124" evidence="2">
    <location>
        <begin position="7"/>
        <end position="67"/>
    </location>
</feature>
<accession>A0A0R0CL06</accession>
<dbReference type="PATRIC" id="fig|405446.3.peg.2727"/>
<evidence type="ECO:0000313" key="4">
    <source>
        <dbReference type="Proteomes" id="UP000051863"/>
    </source>
</evidence>
<dbReference type="InterPro" id="IPR025392">
    <property type="entry name" value="DUF4124"/>
</dbReference>
<dbReference type="AlphaFoldDB" id="A0A0R0CL06"/>
<dbReference type="OrthoDB" id="5974493at2"/>
<proteinExistence type="predicted"/>
<feature type="signal peptide" evidence="1">
    <location>
        <begin position="1"/>
        <end position="17"/>
    </location>
</feature>
<dbReference type="RefSeq" id="WP_057629559.1">
    <property type="nucleotide sequence ID" value="NZ_LDJJ01000051.1"/>
</dbReference>
<sequence length="210" mass="22000">MRHLLALLLCVSASAQAGEIVFYRCTDASGALTVQNMPCPKGTQLQSRKVMQAVDTPPPMPAPAPAAPAGLPALMAAPAEAPPVAATTPAKAPAAPVAAPVPLPDLFQCRTREGESYFSESSEPPSRCVAMQVTGLDGNPSTGAGEACEVVRDTCTAVDPAQQCATWQQRVDEAESQWRFAAPSQAQALQKNYQRLQSLLDGSDCKAQKP</sequence>
<dbReference type="EMBL" id="LDJJ01000051">
    <property type="protein sequence ID" value="KRG65843.1"/>
    <property type="molecule type" value="Genomic_DNA"/>
</dbReference>
<feature type="chain" id="PRO_5006394191" description="DUF4124 domain-containing protein" evidence="1">
    <location>
        <begin position="18"/>
        <end position="210"/>
    </location>
</feature>
<name>A0A0R0CL06_9GAMM</name>
<evidence type="ECO:0000313" key="3">
    <source>
        <dbReference type="EMBL" id="KRG65843.1"/>
    </source>
</evidence>
<keyword evidence="1" id="KW-0732">Signal</keyword>
<evidence type="ECO:0000256" key="1">
    <source>
        <dbReference type="SAM" id="SignalP"/>
    </source>
</evidence>